<dbReference type="Pfam" id="PF01464">
    <property type="entry name" value="SLT"/>
    <property type="match status" value="1"/>
</dbReference>
<evidence type="ECO:0000313" key="3">
    <source>
        <dbReference type="Proteomes" id="UP000184035"/>
    </source>
</evidence>
<organism evidence="2 3">
    <name type="scientific">Clostridium fallax</name>
    <dbReference type="NCBI Taxonomy" id="1533"/>
    <lineage>
        <taxon>Bacteria</taxon>
        <taxon>Bacillati</taxon>
        <taxon>Bacillota</taxon>
        <taxon>Clostridia</taxon>
        <taxon>Eubacteriales</taxon>
        <taxon>Clostridiaceae</taxon>
        <taxon>Clostridium</taxon>
    </lineage>
</organism>
<dbReference type="SUPFAM" id="SSF53955">
    <property type="entry name" value="Lysozyme-like"/>
    <property type="match status" value="1"/>
</dbReference>
<dbReference type="AlphaFoldDB" id="A0A1M4YX55"/>
<dbReference type="PANTHER" id="PTHR37423">
    <property type="entry name" value="SOLUBLE LYTIC MUREIN TRANSGLYCOSYLASE-RELATED"/>
    <property type="match status" value="1"/>
</dbReference>
<evidence type="ECO:0000313" key="2">
    <source>
        <dbReference type="EMBL" id="SHF10404.1"/>
    </source>
</evidence>
<dbReference type="Gene3D" id="1.10.530.10">
    <property type="match status" value="1"/>
</dbReference>
<keyword evidence="3" id="KW-1185">Reference proteome</keyword>
<accession>A0A1M4YX55</accession>
<name>A0A1M4YX55_9CLOT</name>
<dbReference type="RefSeq" id="WP_072897506.1">
    <property type="nucleotide sequence ID" value="NZ_FQVM01000033.1"/>
</dbReference>
<dbReference type="STRING" id="1533.SAMN05443638_13341"/>
<protein>
    <submittedName>
        <fullName evidence="2">Transglycosylase SLT domain-containing protein</fullName>
    </submittedName>
</protein>
<sequence length="226" mass="25591">MKIDKVEQILGMEIFKTYAKKVLGDNPAFELVMQAITERMADDQLREQRNNSTEETNNVNINSKDSIKANWNFRPLTNGDISIKSQSSNEKSSNKIRIENAINKSSNKFGVDSRLVRAIIKQESDFNPYVVSSAGAMGLMQLMPENCKEDGVNDPFNIEENIEGGTKQLKTLLKMYNGNYEMALMGYNAGQGTVARRGVKSIDDLYKMPRETQDYVRKVMGYYNSL</sequence>
<proteinExistence type="predicted"/>
<evidence type="ECO:0000259" key="1">
    <source>
        <dbReference type="Pfam" id="PF01464"/>
    </source>
</evidence>
<reference evidence="2 3" key="1">
    <citation type="submission" date="2016-11" db="EMBL/GenBank/DDBJ databases">
        <authorList>
            <person name="Jaros S."/>
            <person name="Januszkiewicz K."/>
            <person name="Wedrychowicz H."/>
        </authorList>
    </citation>
    <scope>NUCLEOTIDE SEQUENCE [LARGE SCALE GENOMIC DNA]</scope>
    <source>
        <strain evidence="2 3">DSM 2631</strain>
    </source>
</reference>
<dbReference type="CDD" id="cd00254">
    <property type="entry name" value="LT-like"/>
    <property type="match status" value="1"/>
</dbReference>
<dbReference type="OrthoDB" id="9815002at2"/>
<dbReference type="PANTHER" id="PTHR37423:SF2">
    <property type="entry name" value="MEMBRANE-BOUND LYTIC MUREIN TRANSGLYCOSYLASE C"/>
    <property type="match status" value="1"/>
</dbReference>
<dbReference type="Proteomes" id="UP000184035">
    <property type="component" value="Unassembled WGS sequence"/>
</dbReference>
<gene>
    <name evidence="2" type="ORF">SAMN05443638_13341</name>
</gene>
<feature type="domain" description="Transglycosylase SLT" evidence="1">
    <location>
        <begin position="101"/>
        <end position="197"/>
    </location>
</feature>
<dbReference type="EMBL" id="FQVM01000033">
    <property type="protein sequence ID" value="SHF10404.1"/>
    <property type="molecule type" value="Genomic_DNA"/>
</dbReference>
<dbReference type="InterPro" id="IPR023346">
    <property type="entry name" value="Lysozyme-like_dom_sf"/>
</dbReference>
<dbReference type="InterPro" id="IPR008258">
    <property type="entry name" value="Transglycosylase_SLT_dom_1"/>
</dbReference>